<proteinExistence type="predicted"/>
<dbReference type="InterPro" id="IPR013785">
    <property type="entry name" value="Aldolase_TIM"/>
</dbReference>
<dbReference type="InterPro" id="IPR057736">
    <property type="entry name" value="SAF_PseI/NeuA/NeuB"/>
</dbReference>
<dbReference type="InterPro" id="IPR020007">
    <property type="entry name" value="NeuB/NeuA"/>
</dbReference>
<dbReference type="GO" id="GO:0016051">
    <property type="term" value="P:carbohydrate biosynthetic process"/>
    <property type="evidence" value="ECO:0007669"/>
    <property type="project" value="InterPro"/>
</dbReference>
<evidence type="ECO:0000313" key="2">
    <source>
        <dbReference type="EMBL" id="SOE17815.1"/>
    </source>
</evidence>
<dbReference type="GO" id="GO:0047444">
    <property type="term" value="F:N-acylneuraminate-9-phosphate synthase activity"/>
    <property type="evidence" value="ECO:0007669"/>
    <property type="project" value="TreeGrafter"/>
</dbReference>
<keyword evidence="3" id="KW-1185">Reference proteome</keyword>
<gene>
    <name evidence="2" type="ORF">SAMN05877838_2719</name>
</gene>
<feature type="domain" description="AFP-like" evidence="1">
    <location>
        <begin position="286"/>
        <end position="342"/>
    </location>
</feature>
<name>A0A286ICH4_9HYPH</name>
<dbReference type="PANTHER" id="PTHR42966:SF1">
    <property type="entry name" value="SIALIC ACID SYNTHASE"/>
    <property type="match status" value="1"/>
</dbReference>
<evidence type="ECO:0000259" key="1">
    <source>
        <dbReference type="PROSITE" id="PS50844"/>
    </source>
</evidence>
<dbReference type="RefSeq" id="WP_097108318.1">
    <property type="nucleotide sequence ID" value="NZ_OCPC01000004.1"/>
</dbReference>
<evidence type="ECO:0000313" key="3">
    <source>
        <dbReference type="Proteomes" id="UP000219465"/>
    </source>
</evidence>
<dbReference type="InterPro" id="IPR006190">
    <property type="entry name" value="SAF_AFP_Neu5Ac"/>
</dbReference>
<dbReference type="OrthoDB" id="9781701at2"/>
<protein>
    <submittedName>
        <fullName evidence="2">N-acetylneuraminate synthase</fullName>
    </submittedName>
</protein>
<dbReference type="SMART" id="SM00858">
    <property type="entry name" value="SAF"/>
    <property type="match status" value="1"/>
</dbReference>
<dbReference type="AlphaFoldDB" id="A0A286ICH4"/>
<dbReference type="Gene3D" id="3.90.1210.10">
    <property type="entry name" value="Antifreeze-like/N-acetylneuraminic acid synthase C-terminal domain"/>
    <property type="match status" value="1"/>
</dbReference>
<reference evidence="3" key="1">
    <citation type="submission" date="2017-08" db="EMBL/GenBank/DDBJ databases">
        <authorList>
            <person name="Varghese N."/>
            <person name="Submissions S."/>
        </authorList>
    </citation>
    <scope>NUCLEOTIDE SEQUENCE [LARGE SCALE GENOMIC DNA]</scope>
    <source>
        <strain evidence="3">KCTC 23107</strain>
    </source>
</reference>
<dbReference type="InterPro" id="IPR036732">
    <property type="entry name" value="AFP_Neu5c_C_sf"/>
</dbReference>
<dbReference type="InterPro" id="IPR013974">
    <property type="entry name" value="SAF"/>
</dbReference>
<dbReference type="CDD" id="cd11615">
    <property type="entry name" value="SAF_NeuB_like"/>
    <property type="match status" value="1"/>
</dbReference>
<dbReference type="Pfam" id="PF03102">
    <property type="entry name" value="NeuB"/>
    <property type="match status" value="1"/>
</dbReference>
<sequence>MSSKRCFVIAEIGVNHNGDMEIARRLIDVAADAGADAAKFQTFRADDLIVEGTQAVAYQKKNDADLDQYKLLKSLELSLEDHEELVAHCEARGIEFMSTGFDKASLRLLLDLGIKRIKIASGEITNTPLVEASAEACLPIVLSTGMATLEEVAECVRTIRAVWDRLDHEGDLVVLHCTSAYPTPLEEVNLAAMGTMARELGESVGYSDHTTGILVAPMAVAAGAQLIEKHITLDRTMEGPDHAASLEPDELKAMVDDIRRAELIRGDGVKAPRPVEMEARSLVRKGLKFLRDLPQGHVVTADDLVPLRPETGLPPARLKELVGKSLTRDVAAFSPVEEADIA</sequence>
<dbReference type="NCBIfam" id="TIGR03569">
    <property type="entry name" value="NeuB_NnaB"/>
    <property type="match status" value="1"/>
</dbReference>
<dbReference type="Proteomes" id="UP000219465">
    <property type="component" value="Unassembled WGS sequence"/>
</dbReference>
<organism evidence="2 3">
    <name type="scientific">Hoeflea halophila</name>
    <dbReference type="NCBI Taxonomy" id="714899"/>
    <lineage>
        <taxon>Bacteria</taxon>
        <taxon>Pseudomonadati</taxon>
        <taxon>Pseudomonadota</taxon>
        <taxon>Alphaproteobacteria</taxon>
        <taxon>Hyphomicrobiales</taxon>
        <taxon>Rhizobiaceae</taxon>
        <taxon>Hoeflea</taxon>
    </lineage>
</organism>
<dbReference type="Pfam" id="PF08666">
    <property type="entry name" value="SAF"/>
    <property type="match status" value="1"/>
</dbReference>
<dbReference type="InterPro" id="IPR051690">
    <property type="entry name" value="PseI-like"/>
</dbReference>
<dbReference type="SUPFAM" id="SSF51269">
    <property type="entry name" value="AFP III-like domain"/>
    <property type="match status" value="1"/>
</dbReference>
<dbReference type="SUPFAM" id="SSF51569">
    <property type="entry name" value="Aldolase"/>
    <property type="match status" value="1"/>
</dbReference>
<dbReference type="PROSITE" id="PS50844">
    <property type="entry name" value="AFP_LIKE"/>
    <property type="match status" value="1"/>
</dbReference>
<dbReference type="EMBL" id="OCPC01000004">
    <property type="protein sequence ID" value="SOE17815.1"/>
    <property type="molecule type" value="Genomic_DNA"/>
</dbReference>
<dbReference type="PANTHER" id="PTHR42966">
    <property type="entry name" value="N-ACETYLNEURAMINATE SYNTHASE"/>
    <property type="match status" value="1"/>
</dbReference>
<dbReference type="InterPro" id="IPR013132">
    <property type="entry name" value="PseI/NeuA/B-like_N"/>
</dbReference>
<accession>A0A286ICH4</accession>
<dbReference type="Gene3D" id="3.20.20.70">
    <property type="entry name" value="Aldolase class I"/>
    <property type="match status" value="1"/>
</dbReference>